<evidence type="ECO:0000313" key="1">
    <source>
        <dbReference type="EMBL" id="SDU05339.1"/>
    </source>
</evidence>
<gene>
    <name evidence="1" type="ORF">SAMN04489714_1876</name>
</gene>
<keyword evidence="2" id="KW-1185">Reference proteome</keyword>
<evidence type="ECO:0000313" key="2">
    <source>
        <dbReference type="Proteomes" id="UP000198976"/>
    </source>
</evidence>
<reference evidence="1 2" key="1">
    <citation type="submission" date="2016-10" db="EMBL/GenBank/DDBJ databases">
        <authorList>
            <person name="Varghese N."/>
            <person name="Submissions S."/>
        </authorList>
    </citation>
    <scope>NUCLEOTIDE SEQUENCE [LARGE SCALE GENOMIC DNA]</scope>
    <source>
        <strain evidence="1 2">DSM 9169</strain>
    </source>
</reference>
<name>A0ABY0VBD4_9ACTO</name>
<organism evidence="1 2">
    <name type="scientific">Schaalia radingae</name>
    <dbReference type="NCBI Taxonomy" id="131110"/>
    <lineage>
        <taxon>Bacteria</taxon>
        <taxon>Bacillati</taxon>
        <taxon>Actinomycetota</taxon>
        <taxon>Actinomycetes</taxon>
        <taxon>Actinomycetales</taxon>
        <taxon>Actinomycetaceae</taxon>
        <taxon>Schaalia</taxon>
    </lineage>
</organism>
<dbReference type="EMBL" id="LT629792">
    <property type="protein sequence ID" value="SDU05339.1"/>
    <property type="molecule type" value="Genomic_DNA"/>
</dbReference>
<accession>A0ABY0VBD4</accession>
<sequence length="261" mass="29204">MDKEAIYTAKIFLNSAIPLLKVIIEETSLHKMFAKKTGIVQFSFPHEGDKWATHLVFDEGDISVKLGPSEDEPTVELAFNDIDHFNAFFKGTSMKLPQFRHVHHLNWVVPVVMGLLKMQKLLSASEPPADEETKALMVKLMFYLLPSGISQLNKAGHPEVVKWAKMSPDRVYALVVDGRDDLAGYIRVKAGKTRSARGAYKRSQPFFTMRFTDLDAALGVLLQTADMLALTAQKRLIMEGAPEFGAQIGDFMMLVGQYAQK</sequence>
<dbReference type="Proteomes" id="UP000198976">
    <property type="component" value="Chromosome I"/>
</dbReference>
<evidence type="ECO:0008006" key="3">
    <source>
        <dbReference type="Google" id="ProtNLM"/>
    </source>
</evidence>
<proteinExistence type="predicted"/>
<protein>
    <recommendedName>
        <fullName evidence="3">SCP-2 sterol transfer family protein</fullName>
    </recommendedName>
</protein>
<dbReference type="RefSeq" id="WP_092648873.1">
    <property type="nucleotide sequence ID" value="NZ_LT629792.1"/>
</dbReference>